<evidence type="ECO:0000256" key="10">
    <source>
        <dbReference type="ARBA" id="ARBA00022889"/>
    </source>
</evidence>
<dbReference type="GO" id="GO:0005737">
    <property type="term" value="C:cytoplasm"/>
    <property type="evidence" value="ECO:0007669"/>
    <property type="project" value="UniProtKB-SubCell"/>
</dbReference>
<evidence type="ECO:0000256" key="11">
    <source>
        <dbReference type="ARBA" id="ARBA00022949"/>
    </source>
</evidence>
<evidence type="ECO:0000256" key="15">
    <source>
        <dbReference type="ARBA" id="ARBA00069721"/>
    </source>
</evidence>
<dbReference type="PANTHER" id="PTHR10372:SF25">
    <property type="entry name" value="PLAKOPHILIN-2"/>
    <property type="match status" value="1"/>
</dbReference>
<evidence type="ECO:0000256" key="8">
    <source>
        <dbReference type="ARBA" id="ARBA00022553"/>
    </source>
</evidence>
<dbReference type="GO" id="GO:0005886">
    <property type="term" value="C:plasma membrane"/>
    <property type="evidence" value="ECO:0007669"/>
    <property type="project" value="TreeGrafter"/>
</dbReference>
<keyword evidence="9" id="KW-0677">Repeat</keyword>
<evidence type="ECO:0000256" key="14">
    <source>
        <dbReference type="ARBA" id="ARBA00062790"/>
    </source>
</evidence>
<evidence type="ECO:0000256" key="1">
    <source>
        <dbReference type="ARBA" id="ARBA00004123"/>
    </source>
</evidence>
<dbReference type="GO" id="GO:0030057">
    <property type="term" value="C:desmosome"/>
    <property type="evidence" value="ECO:0007669"/>
    <property type="project" value="UniProtKB-ARBA"/>
</dbReference>
<reference evidence="19" key="1">
    <citation type="submission" date="2025-08" db="UniProtKB">
        <authorList>
            <consortium name="RefSeq"/>
        </authorList>
    </citation>
    <scope>IDENTIFICATION</scope>
</reference>
<dbReference type="RefSeq" id="XP_030070121.1">
    <property type="nucleotide sequence ID" value="XM_030214261.1"/>
</dbReference>
<evidence type="ECO:0000313" key="18">
    <source>
        <dbReference type="Proteomes" id="UP000515156"/>
    </source>
</evidence>
<keyword evidence="6" id="KW-0488">Methylation</keyword>
<dbReference type="GO" id="GO:0005912">
    <property type="term" value="C:adherens junction"/>
    <property type="evidence" value="ECO:0007669"/>
    <property type="project" value="TreeGrafter"/>
</dbReference>
<evidence type="ECO:0000259" key="17">
    <source>
        <dbReference type="Pfam" id="PF04826"/>
    </source>
</evidence>
<organism evidence="18 19">
    <name type="scientific">Microcaecilia unicolor</name>
    <dbReference type="NCBI Taxonomy" id="1415580"/>
    <lineage>
        <taxon>Eukaryota</taxon>
        <taxon>Metazoa</taxon>
        <taxon>Chordata</taxon>
        <taxon>Craniata</taxon>
        <taxon>Vertebrata</taxon>
        <taxon>Euteleostomi</taxon>
        <taxon>Amphibia</taxon>
        <taxon>Gymnophiona</taxon>
        <taxon>Siphonopidae</taxon>
        <taxon>Microcaecilia</taxon>
    </lineage>
</organism>
<evidence type="ECO:0000256" key="2">
    <source>
        <dbReference type="ARBA" id="ARBA00004282"/>
    </source>
</evidence>
<gene>
    <name evidence="19" type="primary">PKP2</name>
</gene>
<comment type="similarity">
    <text evidence="5">Belongs to the eutherian X-chromosome-specific Armcx family.</text>
</comment>
<feature type="repeat" description="ARM" evidence="16">
    <location>
        <begin position="369"/>
        <end position="404"/>
    </location>
</feature>
<dbReference type="GO" id="GO:0045110">
    <property type="term" value="P:intermediate filament bundle assembly"/>
    <property type="evidence" value="ECO:0007669"/>
    <property type="project" value="TreeGrafter"/>
</dbReference>
<accession>A0A6P7Z019</accession>
<dbReference type="GO" id="GO:0098609">
    <property type="term" value="P:cell-cell adhesion"/>
    <property type="evidence" value="ECO:0007669"/>
    <property type="project" value="InterPro"/>
</dbReference>
<evidence type="ECO:0000313" key="19">
    <source>
        <dbReference type="RefSeq" id="XP_030070121.1"/>
    </source>
</evidence>
<feature type="domain" description="Armadillo repeat-containing" evidence="17">
    <location>
        <begin position="616"/>
        <end position="699"/>
    </location>
</feature>
<dbReference type="PANTHER" id="PTHR10372">
    <property type="entry name" value="PLAKOPHILLIN-RELATED"/>
    <property type="match status" value="1"/>
</dbReference>
<dbReference type="Proteomes" id="UP000515156">
    <property type="component" value="Chromosome 9"/>
</dbReference>
<evidence type="ECO:0000256" key="3">
    <source>
        <dbReference type="ARBA" id="ARBA00004496"/>
    </source>
</evidence>
<dbReference type="FunFam" id="1.25.10.10:FF:000159">
    <property type="entry name" value="Plakophilin 2"/>
    <property type="match status" value="1"/>
</dbReference>
<dbReference type="SUPFAM" id="SSF48371">
    <property type="entry name" value="ARM repeat"/>
    <property type="match status" value="1"/>
</dbReference>
<feature type="repeat" description="ARM" evidence="16">
    <location>
        <begin position="411"/>
        <end position="454"/>
    </location>
</feature>
<dbReference type="InterPro" id="IPR011989">
    <property type="entry name" value="ARM-like"/>
</dbReference>
<evidence type="ECO:0000256" key="16">
    <source>
        <dbReference type="PROSITE-ProRule" id="PRU00259"/>
    </source>
</evidence>
<dbReference type="AlphaFoldDB" id="A0A6P7Z019"/>
<dbReference type="GO" id="GO:0072659">
    <property type="term" value="P:protein localization to plasma membrane"/>
    <property type="evidence" value="ECO:0007669"/>
    <property type="project" value="TreeGrafter"/>
</dbReference>
<dbReference type="KEGG" id="muo:115477407"/>
<comment type="subcellular location">
    <subcellularLocation>
        <location evidence="2">Cell junction</location>
    </subcellularLocation>
    <subcellularLocation>
        <location evidence="3">Cytoplasm</location>
    </subcellularLocation>
    <subcellularLocation>
        <location evidence="1">Nucleus</location>
    </subcellularLocation>
</comment>
<dbReference type="OrthoDB" id="3245100at2759"/>
<dbReference type="GO" id="GO:0014704">
    <property type="term" value="C:intercalated disc"/>
    <property type="evidence" value="ECO:0007669"/>
    <property type="project" value="TreeGrafter"/>
</dbReference>
<comment type="similarity">
    <text evidence="4">Belongs to the beta-catenin family.</text>
</comment>
<dbReference type="InterPro" id="IPR028435">
    <property type="entry name" value="Plakophilin/d_Catenin"/>
</dbReference>
<keyword evidence="7" id="KW-0963">Cytoplasm</keyword>
<keyword evidence="12" id="KW-0238">DNA-binding</keyword>
<dbReference type="GO" id="GO:0002934">
    <property type="term" value="P:desmosome organization"/>
    <property type="evidence" value="ECO:0007669"/>
    <property type="project" value="TreeGrafter"/>
</dbReference>
<sequence length="810" mass="90086">MATLGSSNNPGYIKTVLGQQAFKDSDNTTLALPSEEKLRIAGRPDQDKNLRIKQQVQLTLAKKNKAHLANGNMNQISGIPEEVYHQNFIERDFSFSPSQSSTYYSSVKEYKPVSYENGYSPYKTMEEKSQRHPMLRLEISPDTVPKIPENAYSTSLRYQEKSNSSSVAPRYALSDIVGLNKYGSVSKSRNGSFWRNFHAGTVRDTVHGNSLPTSPTGLVYYQRSGNSRSMSNLFEKENVYQPGTTGEIKNIMQPVKSGMTMESHFRNTYRKTSQAASVASGGAETSGKKVFLTTALAAARENDFRQARGEGTLSESQVGSLEVDMTLERAVSLLDSETASSYWISAAASFIQHECFLKAIARAKVYSLGGISKLLRLLSNENEDIQQAACAALRNLVFEDNDNKSEVCKQHGIPVLVQLLKQTRNVDTKKQIAGLFWNLSSNDQLKSMLIKEVLKPLTEKIIIPCSGWTEGDYPKTGAMSDPDIFYNATGCLRNLSSEGPEGRRQLRECEGLIDSLVHYVRGTVADYQPDDKSTENCVCILHNLSYQLESELPTSYTRNIYLQNRNIPKSSKSVGCFGIRTKKIKEQQKETPFPEEKSNPKGVEWLWHSIVIRMYLSLIAKSSRNYTQEAALGALQNLTAGNGPMSFAVAQTIVQKENGLQHIRSMMNSSNPGVRKTAVSLLRNLSHNSSVHKDLVKYIVPDLVTLLPNSAQDSTIDSETTASMCYLLNNLIQHNSQNAQTLLNNGGLVKVFDISISDGNLSTKAGKAASVVLYYMWQHNDLHSAYKKANFKKTDFINSRTAKAYHSLKD</sequence>
<dbReference type="Pfam" id="PF04826">
    <property type="entry name" value="Arm_2"/>
    <property type="match status" value="1"/>
</dbReference>
<dbReference type="FunCoup" id="A0A6P7Z019">
    <property type="interactions" value="1223"/>
</dbReference>
<dbReference type="CTD" id="5318"/>
<evidence type="ECO:0000256" key="4">
    <source>
        <dbReference type="ARBA" id="ARBA00005462"/>
    </source>
</evidence>
<dbReference type="GO" id="GO:0003677">
    <property type="term" value="F:DNA binding"/>
    <property type="evidence" value="ECO:0007669"/>
    <property type="project" value="UniProtKB-KW"/>
</dbReference>
<dbReference type="Gene3D" id="1.25.10.10">
    <property type="entry name" value="Leucine-rich Repeat Variant"/>
    <property type="match status" value="1"/>
</dbReference>
<dbReference type="Pfam" id="PF00514">
    <property type="entry name" value="Arm"/>
    <property type="match status" value="2"/>
</dbReference>
<dbReference type="GeneID" id="115477407"/>
<evidence type="ECO:0000256" key="13">
    <source>
        <dbReference type="ARBA" id="ARBA00023242"/>
    </source>
</evidence>
<dbReference type="GO" id="GO:0005634">
    <property type="term" value="C:nucleus"/>
    <property type="evidence" value="ECO:0007669"/>
    <property type="project" value="UniProtKB-SubCell"/>
</dbReference>
<keyword evidence="8" id="KW-0597">Phosphoprotein</keyword>
<evidence type="ECO:0000256" key="9">
    <source>
        <dbReference type="ARBA" id="ARBA00022737"/>
    </source>
</evidence>
<evidence type="ECO:0000256" key="7">
    <source>
        <dbReference type="ARBA" id="ARBA00022490"/>
    </source>
</evidence>
<keyword evidence="11" id="KW-0965">Cell junction</keyword>
<evidence type="ECO:0000256" key="5">
    <source>
        <dbReference type="ARBA" id="ARBA00010553"/>
    </source>
</evidence>
<dbReference type="GO" id="GO:0007507">
    <property type="term" value="P:heart development"/>
    <property type="evidence" value="ECO:0007669"/>
    <property type="project" value="TreeGrafter"/>
</dbReference>
<keyword evidence="18" id="KW-1185">Reference proteome</keyword>
<dbReference type="PROSITE" id="PS50176">
    <property type="entry name" value="ARM_REPEAT"/>
    <property type="match status" value="2"/>
</dbReference>
<keyword evidence="13" id="KW-0539">Nucleus</keyword>
<dbReference type="InterPro" id="IPR006911">
    <property type="entry name" value="ARM-rpt_dom"/>
</dbReference>
<name>A0A6P7Z019_9AMPH</name>
<evidence type="ECO:0000256" key="12">
    <source>
        <dbReference type="ARBA" id="ARBA00023125"/>
    </source>
</evidence>
<dbReference type="SMART" id="SM00185">
    <property type="entry name" value="ARM"/>
    <property type="match status" value="6"/>
</dbReference>
<dbReference type="InParanoid" id="A0A6P7Z019"/>
<dbReference type="InterPro" id="IPR016024">
    <property type="entry name" value="ARM-type_fold"/>
</dbReference>
<dbReference type="InterPro" id="IPR000225">
    <property type="entry name" value="Armadillo"/>
</dbReference>
<keyword evidence="10" id="KW-0130">Cell adhesion</keyword>
<evidence type="ECO:0000256" key="6">
    <source>
        <dbReference type="ARBA" id="ARBA00022481"/>
    </source>
</evidence>
<protein>
    <recommendedName>
        <fullName evidence="15">Plakophilin-2</fullName>
    </recommendedName>
</protein>
<proteinExistence type="inferred from homology"/>
<comment type="subunit">
    <text evidence="14">Interacts with DSC2. Interacts with JUP. Interacts with KRT5/CK5, KRT8/CK8, KRT14/CK14, KRT18/CK18 and VIM. Interacts (via N-terminus) with MARK3/C-TAK1. Interacts with DSP. Interacts with DSG1, DSG2 and DSG3. Interacts (via N-terminus) with CTNNB1. Interacts with CDH1. Interacts with the RNA polymerase III (Pol III) complex proteins POLR3A/RPC155, POLR3F/RPC39 and POLR3C/RPC82. Interacts with CTNNA3. Interacts (via N-terminus) with SCN5A/Nav1.5. Interacts with ANK3/ANKG and GJA1/CX43.</text>
</comment>